<dbReference type="AlphaFoldDB" id="A0A319CUD0"/>
<organism evidence="3 4">
    <name type="scientific">Aspergillus ellipticus CBS 707.79</name>
    <dbReference type="NCBI Taxonomy" id="1448320"/>
    <lineage>
        <taxon>Eukaryota</taxon>
        <taxon>Fungi</taxon>
        <taxon>Dikarya</taxon>
        <taxon>Ascomycota</taxon>
        <taxon>Pezizomycotina</taxon>
        <taxon>Eurotiomycetes</taxon>
        <taxon>Eurotiomycetidae</taxon>
        <taxon>Eurotiales</taxon>
        <taxon>Aspergillaceae</taxon>
        <taxon>Aspergillus</taxon>
        <taxon>Aspergillus subgen. Circumdati</taxon>
    </lineage>
</organism>
<evidence type="ECO:0000256" key="1">
    <source>
        <dbReference type="SAM" id="MobiDB-lite"/>
    </source>
</evidence>
<evidence type="ECO:0000313" key="3">
    <source>
        <dbReference type="EMBL" id="PYH88360.1"/>
    </source>
</evidence>
<feature type="region of interest" description="Disordered" evidence="1">
    <location>
        <begin position="248"/>
        <end position="332"/>
    </location>
</feature>
<dbReference type="GO" id="GO:0030479">
    <property type="term" value="C:actin cortical patch"/>
    <property type="evidence" value="ECO:0007669"/>
    <property type="project" value="TreeGrafter"/>
</dbReference>
<dbReference type="Pfam" id="PF04366">
    <property type="entry name" value="Ysc84"/>
    <property type="match status" value="1"/>
</dbReference>
<protein>
    <submittedName>
        <fullName evidence="3">DUF500-domain-containing protein</fullName>
    </submittedName>
</protein>
<dbReference type="Proteomes" id="UP000247810">
    <property type="component" value="Unassembled WGS sequence"/>
</dbReference>
<dbReference type="OrthoDB" id="10255128at2759"/>
<dbReference type="GO" id="GO:0051015">
    <property type="term" value="F:actin filament binding"/>
    <property type="evidence" value="ECO:0007669"/>
    <property type="project" value="TreeGrafter"/>
</dbReference>
<dbReference type="InterPro" id="IPR007461">
    <property type="entry name" value="Ysc84_actin-binding"/>
</dbReference>
<dbReference type="EMBL" id="KZ826102">
    <property type="protein sequence ID" value="PYH88360.1"/>
    <property type="molecule type" value="Genomic_DNA"/>
</dbReference>
<reference evidence="3 4" key="1">
    <citation type="submission" date="2018-02" db="EMBL/GenBank/DDBJ databases">
        <title>The genomes of Aspergillus section Nigri reveals drivers in fungal speciation.</title>
        <authorList>
            <consortium name="DOE Joint Genome Institute"/>
            <person name="Vesth T.C."/>
            <person name="Nybo J."/>
            <person name="Theobald S."/>
            <person name="Brandl J."/>
            <person name="Frisvad J.C."/>
            <person name="Nielsen K.F."/>
            <person name="Lyhne E.K."/>
            <person name="Kogle M.E."/>
            <person name="Kuo A."/>
            <person name="Riley R."/>
            <person name="Clum A."/>
            <person name="Nolan M."/>
            <person name="Lipzen A."/>
            <person name="Salamov A."/>
            <person name="Henrissat B."/>
            <person name="Wiebenga A."/>
            <person name="De vries R.P."/>
            <person name="Grigoriev I.V."/>
            <person name="Mortensen U.H."/>
            <person name="Andersen M.R."/>
            <person name="Baker S.E."/>
        </authorList>
    </citation>
    <scope>NUCLEOTIDE SEQUENCE [LARGE SCALE GENOMIC DNA]</scope>
    <source>
        <strain evidence="3 4">CBS 707.79</strain>
    </source>
</reference>
<dbReference type="GO" id="GO:0051017">
    <property type="term" value="P:actin filament bundle assembly"/>
    <property type="evidence" value="ECO:0007669"/>
    <property type="project" value="TreeGrafter"/>
</dbReference>
<proteinExistence type="predicted"/>
<dbReference type="GO" id="GO:0051666">
    <property type="term" value="P:actin cortical patch localization"/>
    <property type="evidence" value="ECO:0007669"/>
    <property type="project" value="TreeGrafter"/>
</dbReference>
<name>A0A319CUD0_9EURO</name>
<feature type="domain" description="Ysc84 actin-binding" evidence="2">
    <location>
        <begin position="91"/>
        <end position="215"/>
    </location>
</feature>
<dbReference type="InterPro" id="IPR051702">
    <property type="entry name" value="SH3_domain_YSC84-like"/>
</dbReference>
<gene>
    <name evidence="3" type="ORF">BO71DRAFT_468451</name>
</gene>
<evidence type="ECO:0000259" key="2">
    <source>
        <dbReference type="Pfam" id="PF04366"/>
    </source>
</evidence>
<evidence type="ECO:0000313" key="4">
    <source>
        <dbReference type="Proteomes" id="UP000247810"/>
    </source>
</evidence>
<accession>A0A319CUD0</accession>
<dbReference type="PANTHER" id="PTHR15629:SF2">
    <property type="entry name" value="SH3 DOMAIN-CONTAINING YSC84-LIKE PROTEIN 1"/>
    <property type="match status" value="1"/>
</dbReference>
<dbReference type="STRING" id="1448320.A0A319CUD0"/>
<dbReference type="PANTHER" id="PTHR15629">
    <property type="entry name" value="SH3YL1 PROTEIN"/>
    <property type="match status" value="1"/>
</dbReference>
<dbReference type="GO" id="GO:0035091">
    <property type="term" value="F:phosphatidylinositol binding"/>
    <property type="evidence" value="ECO:0007669"/>
    <property type="project" value="TreeGrafter"/>
</dbReference>
<dbReference type="VEuPathDB" id="FungiDB:BO71DRAFT_468451"/>
<keyword evidence="4" id="KW-1185">Reference proteome</keyword>
<sequence length="332" mass="34035">MPQPVHNPFPGSLQSECSKAAQILESFTNPDAFGSPSRTLPQKILTGAKGLAILTVAKVGFLGSVRIGSGVLVARREDGSWSAPSAIVMVGGGFGGQIGVEVTDFVFILQNDLAVRTFAQLGSLTLGINVSLALGTLGRNGEIAGAVSIGGAVGIVSYGQTKGLFGGASVEGSVIVESRMAINKLYGRKVTARELLGGEVAPPEEARELMQLLQSDVFEGGETKARGPVEPLAGEVVIPVAPELESGMVSEQAAELPSDVPHEVPGGASSEPHAAAQAEDQLPAELPAELPGSAVELSPLPSQARFSIQRKPTPVSPMSASPNPKPATHDSV</sequence>